<reference evidence="2" key="2">
    <citation type="submission" date="2013-04" db="EMBL/GenBank/DDBJ databases">
        <title>Genome sequence of Pseudoalteromonas undina.</title>
        <authorList>
            <person name="Xie B.-B."/>
            <person name="Rong J.-C."/>
            <person name="Qin Q.-L."/>
            <person name="Shu Y.-L."/>
            <person name="Zhang Y.-Z."/>
        </authorList>
    </citation>
    <scope>NUCLEOTIDE SEQUENCE</scope>
    <source>
        <strain evidence="2">NCIMB 2128</strain>
    </source>
</reference>
<sequence>MLNIKHKEFHKSFLYLLIIFVLMSYLVLLIGWYEFNDPALIANERLHFIELVVLPILTMAVIYTLFKKYRCDHNFNYLITRHFFKGSRLVKGFLIVMYPCLIYMALWKFSVVPIMYYAENNLGELWSEEYFLTDVTTCIINDQQQCITLNIADLSTGEEHSFRWYLDTDELQTLKNKKINLVGEKSYFGYLVNEIQW</sequence>
<evidence type="ECO:0000313" key="3">
    <source>
        <dbReference type="Proteomes" id="UP000016534"/>
    </source>
</evidence>
<keyword evidence="3" id="KW-1185">Reference proteome</keyword>
<accession>A0ABN0NE06</accession>
<comment type="caution">
    <text evidence="2">The sequence shown here is derived from an EMBL/GenBank/DDBJ whole genome shotgun (WGS) entry which is preliminary data.</text>
</comment>
<reference evidence="2" key="1">
    <citation type="journal article" date="2012" name="J. Bacteriol.">
        <title>Genome sequences of type strains of seven species of the marine bacterium Pseudoalteromonas.</title>
        <authorList>
            <person name="Xie B.B."/>
            <person name="Shu Y.L."/>
            <person name="Qin Q.L."/>
            <person name="Rong J.C."/>
            <person name="Zhang X.Y."/>
            <person name="Chen X.L."/>
            <person name="Shi M."/>
            <person name="He H.L."/>
            <person name="Zhou B.C."/>
            <person name="Zhang Y.Z."/>
        </authorList>
    </citation>
    <scope>NUCLEOTIDE SEQUENCE [LARGE SCALE GENOMIC DNA]</scope>
    <source>
        <strain evidence="2">NCIMB 2128</strain>
    </source>
</reference>
<dbReference type="EMBL" id="AHCF02000042">
    <property type="protein sequence ID" value="ERG59504.1"/>
    <property type="molecule type" value="Genomic_DNA"/>
</dbReference>
<gene>
    <name evidence="2" type="ORF">PUND_16423</name>
</gene>
<feature type="transmembrane region" description="Helical" evidence="1">
    <location>
        <begin position="45"/>
        <end position="66"/>
    </location>
</feature>
<keyword evidence="1" id="KW-0812">Transmembrane</keyword>
<evidence type="ECO:0000256" key="1">
    <source>
        <dbReference type="SAM" id="Phobius"/>
    </source>
</evidence>
<keyword evidence="1" id="KW-1133">Transmembrane helix</keyword>
<name>A0ABN0NE06_9GAMM</name>
<evidence type="ECO:0000313" key="2">
    <source>
        <dbReference type="EMBL" id="ERG59504.1"/>
    </source>
</evidence>
<proteinExistence type="predicted"/>
<feature type="transmembrane region" description="Helical" evidence="1">
    <location>
        <begin position="12"/>
        <end position="33"/>
    </location>
</feature>
<dbReference type="Proteomes" id="UP000016534">
    <property type="component" value="Unassembled WGS sequence"/>
</dbReference>
<keyword evidence="1" id="KW-0472">Membrane</keyword>
<feature type="transmembrane region" description="Helical" evidence="1">
    <location>
        <begin position="87"/>
        <end position="107"/>
    </location>
</feature>
<protein>
    <submittedName>
        <fullName evidence="2">Membrane-bound protein</fullName>
    </submittedName>
</protein>
<organism evidence="2 3">
    <name type="scientific">Pseudoalteromonas undina</name>
    <dbReference type="NCBI Taxonomy" id="43660"/>
    <lineage>
        <taxon>Bacteria</taxon>
        <taxon>Pseudomonadati</taxon>
        <taxon>Pseudomonadota</taxon>
        <taxon>Gammaproteobacteria</taxon>
        <taxon>Alteromonadales</taxon>
        <taxon>Pseudoalteromonadaceae</taxon>
        <taxon>Pseudoalteromonas</taxon>
    </lineage>
</organism>